<evidence type="ECO:0000313" key="1">
    <source>
        <dbReference type="EMBL" id="PUZ74430.1"/>
    </source>
</evidence>
<dbReference type="Proteomes" id="UP000244336">
    <property type="component" value="Chromosome 1"/>
</dbReference>
<evidence type="ECO:0000313" key="2">
    <source>
        <dbReference type="Proteomes" id="UP000244336"/>
    </source>
</evidence>
<organism evidence="1 2">
    <name type="scientific">Panicum hallii var. hallii</name>
    <dbReference type="NCBI Taxonomy" id="1504633"/>
    <lineage>
        <taxon>Eukaryota</taxon>
        <taxon>Viridiplantae</taxon>
        <taxon>Streptophyta</taxon>
        <taxon>Embryophyta</taxon>
        <taxon>Tracheophyta</taxon>
        <taxon>Spermatophyta</taxon>
        <taxon>Magnoliopsida</taxon>
        <taxon>Liliopsida</taxon>
        <taxon>Poales</taxon>
        <taxon>Poaceae</taxon>
        <taxon>PACMAD clade</taxon>
        <taxon>Panicoideae</taxon>
        <taxon>Panicodae</taxon>
        <taxon>Paniceae</taxon>
        <taxon>Panicinae</taxon>
        <taxon>Panicum</taxon>
        <taxon>Panicum sect. Panicum</taxon>
    </lineage>
</organism>
<keyword evidence="2" id="KW-1185">Reference proteome</keyword>
<sequence length="94" mass="10997">MTPPAASQQPLHNSIASTWPKLLYHISPTSSLAWESYLDNLRPTGLSCLWLATGRWVRTKISIDHRLRDSFVFFLLEIYGLPWDHLWKRSCDER</sequence>
<dbReference type="Gramene" id="PUZ74430">
    <property type="protein sequence ID" value="PUZ74430"/>
    <property type="gene ID" value="GQ55_1G064900"/>
</dbReference>
<proteinExistence type="predicted"/>
<dbReference type="EMBL" id="CM009749">
    <property type="protein sequence ID" value="PUZ74430.1"/>
    <property type="molecule type" value="Genomic_DNA"/>
</dbReference>
<protein>
    <submittedName>
        <fullName evidence="1">Uncharacterized protein</fullName>
    </submittedName>
</protein>
<reference evidence="1 2" key="1">
    <citation type="submission" date="2018-04" db="EMBL/GenBank/DDBJ databases">
        <title>WGS assembly of Panicum hallii var. hallii HAL2.</title>
        <authorList>
            <person name="Lovell J."/>
            <person name="Jenkins J."/>
            <person name="Lowry D."/>
            <person name="Mamidi S."/>
            <person name="Sreedasyam A."/>
            <person name="Weng X."/>
            <person name="Barry K."/>
            <person name="Bonette J."/>
            <person name="Campitelli B."/>
            <person name="Daum C."/>
            <person name="Gordon S."/>
            <person name="Gould B."/>
            <person name="Lipzen A."/>
            <person name="MacQueen A."/>
            <person name="Palacio-Mejia J."/>
            <person name="Plott C."/>
            <person name="Shakirov E."/>
            <person name="Shu S."/>
            <person name="Yoshinaga Y."/>
            <person name="Zane M."/>
            <person name="Rokhsar D."/>
            <person name="Grimwood J."/>
            <person name="Schmutz J."/>
            <person name="Juenger T."/>
        </authorList>
    </citation>
    <scope>NUCLEOTIDE SEQUENCE [LARGE SCALE GENOMIC DNA]</scope>
    <source>
        <strain evidence="2">cv. HAL2</strain>
    </source>
</reference>
<gene>
    <name evidence="1" type="ORF">GQ55_1G064900</name>
</gene>
<name>A0A2T7F2X6_9POAL</name>
<accession>A0A2T7F2X6</accession>
<dbReference type="AlphaFoldDB" id="A0A2T7F2X6"/>